<dbReference type="InterPro" id="IPR034457">
    <property type="entry name" value="Organic_radical-activating"/>
</dbReference>
<keyword evidence="2" id="KW-0004">4Fe-4S</keyword>
<evidence type="ECO:0000256" key="4">
    <source>
        <dbReference type="ARBA" id="ARBA00022723"/>
    </source>
</evidence>
<keyword evidence="4" id="KW-0479">Metal-binding</keyword>
<evidence type="ECO:0000256" key="3">
    <source>
        <dbReference type="ARBA" id="ARBA00022691"/>
    </source>
</evidence>
<evidence type="ECO:0000313" key="7">
    <source>
        <dbReference type="EMBL" id="QXQ15322.1"/>
    </source>
</evidence>
<name>A0ABX8SC13_9ACTN</name>
<comment type="cofactor">
    <cofactor evidence="1">
        <name>[4Fe-4S] cluster</name>
        <dbReference type="ChEBI" id="CHEBI:49883"/>
    </cofactor>
</comment>
<dbReference type="EMBL" id="CP079105">
    <property type="protein sequence ID" value="QXQ15322.1"/>
    <property type="molecule type" value="Genomic_DNA"/>
</dbReference>
<dbReference type="RefSeq" id="WP_066467903.1">
    <property type="nucleotide sequence ID" value="NZ_CBCRUZ010000001.1"/>
</dbReference>
<dbReference type="PANTHER" id="PTHR30352">
    <property type="entry name" value="PYRUVATE FORMATE-LYASE-ACTIVATING ENZYME"/>
    <property type="match status" value="1"/>
</dbReference>
<dbReference type="InterPro" id="IPR013785">
    <property type="entry name" value="Aldolase_TIM"/>
</dbReference>
<keyword evidence="5" id="KW-0408">Iron</keyword>
<keyword evidence="8" id="KW-1185">Reference proteome</keyword>
<gene>
    <name evidence="7" type="ORF">KV203_08430</name>
</gene>
<dbReference type="SUPFAM" id="SSF102114">
    <property type="entry name" value="Radical SAM enzymes"/>
    <property type="match status" value="1"/>
</dbReference>
<sequence>MTEPILLSRLHFPVDNLGYGSRAGIWFQGCTIYCRGCISRDTWTFDPATRTDVEAVLAWLRRLDGQVDGVTISGGEPTDQPEALLGLLAGIAEWRGDSEIDVLMYSGRSADTLRHGLPWLWESVDILISEPYEASRAAGCALRGSDNQRVNLLTELARRRYPAESLESTYAPQRTKIGVHVDLESIWLVGLPHHGDLPKLRDHLTERGVELGRTSWLT</sequence>
<reference evidence="7" key="1">
    <citation type="submission" date="2021-07" db="EMBL/GenBank/DDBJ databases">
        <title>Candidatus Kaistella beijingensis sp. nov. isolated from a municipal wastewater treatment plant is involved in sludge foaming.</title>
        <authorList>
            <person name="Song Y."/>
            <person name="Liu S.-J."/>
        </authorList>
    </citation>
    <scope>NUCLEOTIDE SEQUENCE</scope>
    <source>
        <strain evidence="7">DSM 43998</strain>
    </source>
</reference>
<dbReference type="Gene3D" id="3.20.20.70">
    <property type="entry name" value="Aldolase class I"/>
    <property type="match status" value="1"/>
</dbReference>
<keyword evidence="6" id="KW-0411">Iron-sulfur</keyword>
<dbReference type="Proteomes" id="UP000887023">
    <property type="component" value="Chromosome"/>
</dbReference>
<evidence type="ECO:0000256" key="5">
    <source>
        <dbReference type="ARBA" id="ARBA00023004"/>
    </source>
</evidence>
<dbReference type="PANTHER" id="PTHR30352:SF2">
    <property type="entry name" value="ANAEROBIC RIBONUCLEOSIDE-TRIPHOSPHATE REDUCTASE-ACTIVATING PROTEIN"/>
    <property type="match status" value="1"/>
</dbReference>
<organism evidence="7 8">
    <name type="scientific">Skermania pinensis</name>
    <dbReference type="NCBI Taxonomy" id="39122"/>
    <lineage>
        <taxon>Bacteria</taxon>
        <taxon>Bacillati</taxon>
        <taxon>Actinomycetota</taxon>
        <taxon>Actinomycetes</taxon>
        <taxon>Mycobacteriales</taxon>
        <taxon>Gordoniaceae</taxon>
        <taxon>Skermania</taxon>
    </lineage>
</organism>
<dbReference type="InterPro" id="IPR058240">
    <property type="entry name" value="rSAM_sf"/>
</dbReference>
<evidence type="ECO:0000256" key="6">
    <source>
        <dbReference type="ARBA" id="ARBA00023014"/>
    </source>
</evidence>
<evidence type="ECO:0000313" key="8">
    <source>
        <dbReference type="Proteomes" id="UP000887023"/>
    </source>
</evidence>
<dbReference type="InterPro" id="IPR007197">
    <property type="entry name" value="rSAM"/>
</dbReference>
<dbReference type="Pfam" id="PF13353">
    <property type="entry name" value="Fer4_12"/>
    <property type="match status" value="1"/>
</dbReference>
<dbReference type="CDD" id="cd01335">
    <property type="entry name" value="Radical_SAM"/>
    <property type="match status" value="1"/>
</dbReference>
<protein>
    <submittedName>
        <fullName evidence="7">Radical SAM protein</fullName>
    </submittedName>
</protein>
<accession>A0ABX8SC13</accession>
<evidence type="ECO:0000256" key="2">
    <source>
        <dbReference type="ARBA" id="ARBA00022485"/>
    </source>
</evidence>
<dbReference type="SFLD" id="SFLDS00029">
    <property type="entry name" value="Radical_SAM"/>
    <property type="match status" value="1"/>
</dbReference>
<keyword evidence="3" id="KW-0949">S-adenosyl-L-methionine</keyword>
<proteinExistence type="predicted"/>
<evidence type="ECO:0000256" key="1">
    <source>
        <dbReference type="ARBA" id="ARBA00001966"/>
    </source>
</evidence>